<accession>A0A0P1BQR3</accession>
<dbReference type="Proteomes" id="UP000054845">
    <property type="component" value="Unassembled WGS sequence"/>
</dbReference>
<evidence type="ECO:0000313" key="2">
    <source>
        <dbReference type="Proteomes" id="UP000054845"/>
    </source>
</evidence>
<evidence type="ECO:0000313" key="1">
    <source>
        <dbReference type="EMBL" id="CEH19329.1"/>
    </source>
</evidence>
<sequence>MPTGCLLRLESSTHLNDASDRHTTSIRLPPCDAFDCRARAVLDSAHFAEAGTDWTTKGMGPEDGEWSAVGVRRISSILLPGPGTDWTTKGMGPEDGEWSTVGSRRYYIQDVKMEEDSTNPFPLFPFLFHHSHSALPKTAPNGFGTHTDGHPISLVVMYATGADIPSPTPTPSSPSRL</sequence>
<dbReference type="EMBL" id="CCYA01000389">
    <property type="protein sequence ID" value="CEH19329.1"/>
    <property type="molecule type" value="Genomic_DNA"/>
</dbReference>
<dbReference type="AlphaFoldDB" id="A0A0P1BQR3"/>
<keyword evidence="2" id="KW-1185">Reference proteome</keyword>
<dbReference type="OrthoDB" id="10681694at2759"/>
<organism evidence="1 2">
    <name type="scientific">Ceraceosorus bombacis</name>
    <dbReference type="NCBI Taxonomy" id="401625"/>
    <lineage>
        <taxon>Eukaryota</taxon>
        <taxon>Fungi</taxon>
        <taxon>Dikarya</taxon>
        <taxon>Basidiomycota</taxon>
        <taxon>Ustilaginomycotina</taxon>
        <taxon>Exobasidiomycetes</taxon>
        <taxon>Ceraceosorales</taxon>
        <taxon>Ceraceosoraceae</taxon>
        <taxon>Ceraceosorus</taxon>
    </lineage>
</organism>
<reference evidence="1 2" key="1">
    <citation type="submission" date="2014-09" db="EMBL/GenBank/DDBJ databases">
        <authorList>
            <person name="Magalhaes I.L.F."/>
            <person name="Oliveira U."/>
            <person name="Santos F.R."/>
            <person name="Vidigal T.H.D.A."/>
            <person name="Brescovit A.D."/>
            <person name="Santos A.J."/>
        </authorList>
    </citation>
    <scope>NUCLEOTIDE SEQUENCE [LARGE SCALE GENOMIC DNA]</scope>
</reference>
<proteinExistence type="predicted"/>
<name>A0A0P1BQR3_9BASI</name>
<protein>
    <submittedName>
        <fullName evidence="1">Uncharacterized protein</fullName>
    </submittedName>
</protein>